<proteinExistence type="predicted"/>
<protein>
    <recommendedName>
        <fullName evidence="5">VPLPA-CTERM sorting domain-containing protein</fullName>
    </recommendedName>
</protein>
<accession>A0A443JC13</accession>
<evidence type="ECO:0000256" key="2">
    <source>
        <dbReference type="SAM" id="SignalP"/>
    </source>
</evidence>
<feature type="signal peptide" evidence="2">
    <location>
        <begin position="1"/>
        <end position="20"/>
    </location>
</feature>
<dbReference type="EMBL" id="SAUZ01000022">
    <property type="protein sequence ID" value="RWR18014.1"/>
    <property type="molecule type" value="Genomic_DNA"/>
</dbReference>
<keyword evidence="1" id="KW-1133">Transmembrane helix</keyword>
<evidence type="ECO:0000313" key="3">
    <source>
        <dbReference type="EMBL" id="RWR18014.1"/>
    </source>
</evidence>
<feature type="chain" id="PRO_5019070981" description="VPLPA-CTERM sorting domain-containing protein" evidence="2">
    <location>
        <begin position="21"/>
        <end position="303"/>
    </location>
</feature>
<dbReference type="AlphaFoldDB" id="A0A443JC13"/>
<dbReference type="Proteomes" id="UP000284476">
    <property type="component" value="Unassembled WGS sequence"/>
</dbReference>
<keyword evidence="2" id="KW-0732">Signal</keyword>
<organism evidence="3 4">
    <name type="scientific">Paenirhodobacter populi</name>
    <dbReference type="NCBI Taxonomy" id="2306993"/>
    <lineage>
        <taxon>Bacteria</taxon>
        <taxon>Pseudomonadati</taxon>
        <taxon>Pseudomonadota</taxon>
        <taxon>Alphaproteobacteria</taxon>
        <taxon>Rhodobacterales</taxon>
        <taxon>Rhodobacter group</taxon>
        <taxon>Paenirhodobacter</taxon>
    </lineage>
</organism>
<evidence type="ECO:0000313" key="4">
    <source>
        <dbReference type="Proteomes" id="UP000284476"/>
    </source>
</evidence>
<reference evidence="3 4" key="2">
    <citation type="submission" date="2019-01" db="EMBL/GenBank/DDBJ databases">
        <authorList>
            <person name="Li Y."/>
        </authorList>
    </citation>
    <scope>NUCLEOTIDE SEQUENCE [LARGE SCALE GENOMIC DNA]</scope>
    <source>
        <strain evidence="3 4">SK2B-1</strain>
    </source>
</reference>
<sequence length="303" mass="31530">MKKIAAAIALTCLPALPSVAALSIAFLPVQAAQAATIQASLSATTGLVEHATQEIVRIPIHTTTDSHLSISEQRYATGAWGSGSFSANMSANTTTGEIKADLRLDRTGAPGDVSPGPAISAGLSIAEQFLLTGTGTFTVYALIDASWSFTHSGAFIFELLTYRTENHYDQGRDDFIFDINGTPESVASGAYDAFSKSGSVTDHLLVASVDIRNADNALQSFIFSFVAGLGTMSTAAFLDASHTASFMFATTGDLTATPVTPGFLSNPAILDPLPAVPLPAGAPLILSGLVALFGLRRMKRRAA</sequence>
<dbReference type="RefSeq" id="WP_128209924.1">
    <property type="nucleotide sequence ID" value="NZ_JBHRSO010000040.1"/>
</dbReference>
<gene>
    <name evidence="3" type="ORF">D2T30_17375</name>
</gene>
<keyword evidence="1" id="KW-0472">Membrane</keyword>
<reference evidence="3 4" key="1">
    <citation type="submission" date="2019-01" db="EMBL/GenBank/DDBJ databases">
        <title>Sinorhodobacter populi sp. nov. isolated from the symptomatic bark tissue of Populus euramericana canker.</title>
        <authorList>
            <person name="Xu G."/>
        </authorList>
    </citation>
    <scope>NUCLEOTIDE SEQUENCE [LARGE SCALE GENOMIC DNA]</scope>
    <source>
        <strain evidence="3 4">SK2B-1</strain>
    </source>
</reference>
<evidence type="ECO:0000256" key="1">
    <source>
        <dbReference type="SAM" id="Phobius"/>
    </source>
</evidence>
<comment type="caution">
    <text evidence="3">The sequence shown here is derived from an EMBL/GenBank/DDBJ whole genome shotgun (WGS) entry which is preliminary data.</text>
</comment>
<keyword evidence="1" id="KW-0812">Transmembrane</keyword>
<name>A0A443JC13_9RHOB</name>
<feature type="transmembrane region" description="Helical" evidence="1">
    <location>
        <begin position="276"/>
        <end position="295"/>
    </location>
</feature>
<evidence type="ECO:0008006" key="5">
    <source>
        <dbReference type="Google" id="ProtNLM"/>
    </source>
</evidence>